<keyword evidence="1" id="KW-0934">Plastid</keyword>
<accession>A4GYY2</accession>
<dbReference type="EMBL" id="EF489041">
    <property type="protein sequence ID" value="ABO36777.1"/>
    <property type="molecule type" value="Genomic_DNA"/>
</dbReference>
<reference evidence="1" key="1">
    <citation type="journal article" date="2006" name="Science">
        <title>The genome of black cottonwood, Populus trichocarpa (Torr. &amp; Gray).</title>
        <authorList>
            <person name="Tuskan G.A."/>
            <person name="Difazio S."/>
            <person name="Jansson S."/>
            <person name="Bohlmann J."/>
            <person name="Grigoriev I."/>
            <person name="Hellsten U."/>
            <person name="Putnam N."/>
            <person name="Ralph S."/>
            <person name="Rombauts S."/>
            <person name="Salamov A."/>
            <person name="Schein J."/>
            <person name="Sterck L."/>
            <person name="Aerts A."/>
            <person name="Bhalerao R.R."/>
            <person name="Bhalerao R.P."/>
            <person name="Blaudez D."/>
            <person name="Boerjan W."/>
            <person name="Brun A."/>
            <person name="Brunner A."/>
            <person name="Busov V."/>
            <person name="Campbell M."/>
            <person name="Carlson J."/>
            <person name="Chalot M."/>
            <person name="Chapman J."/>
            <person name="Chen G.L."/>
            <person name="Cooper D."/>
            <person name="Coutinho P.M."/>
            <person name="Couturier J."/>
            <person name="Covert S."/>
            <person name="Cronk Q."/>
            <person name="Cunningham R."/>
            <person name="Davis J."/>
            <person name="Degroeve S."/>
            <person name="Dejardin A."/>
            <person name="Depamphilis C."/>
            <person name="Detter J."/>
            <person name="Dirks B."/>
            <person name="Dubchak I."/>
            <person name="Duplessis S."/>
            <person name="Ehlting J."/>
            <person name="Ellis B."/>
            <person name="Gendler K."/>
            <person name="Goodstein D."/>
            <person name="Gribskov M."/>
            <person name="Grimwood J."/>
            <person name="Groover A."/>
            <person name="Gunter L."/>
            <person name="Hamberger B."/>
            <person name="Heinze B."/>
            <person name="Helariutta Y."/>
            <person name="Henrissat B."/>
            <person name="Holligan D."/>
            <person name="Holt R."/>
            <person name="Huang W."/>
            <person name="Islam-Faridi N."/>
            <person name="Jones S."/>
            <person name="Jones-Rhoades M."/>
            <person name="Jorgensen R."/>
            <person name="Joshi C."/>
            <person name="Kangasjarvi J."/>
            <person name="Karlsson J."/>
            <person name="Kelleher C."/>
            <person name="Kirkpatrick R."/>
            <person name="Kirst M."/>
            <person name="Kohler A."/>
            <person name="Kalluri U."/>
            <person name="Larimer F."/>
            <person name="Leebens-Mack J."/>
            <person name="Leple J.C."/>
            <person name="Locascio P."/>
            <person name="Lou Y."/>
            <person name="Lucas S."/>
            <person name="Martin F."/>
            <person name="Montanini B."/>
            <person name="Napoli C."/>
            <person name="Nelson D.R."/>
            <person name="Nelson C."/>
            <person name="Nieminen K."/>
            <person name="Nilsson O."/>
            <person name="Pereda V."/>
            <person name="Peter G."/>
            <person name="Philippe R."/>
            <person name="Pilate G."/>
            <person name="Poliakov A."/>
            <person name="Razumovskaya J."/>
            <person name="Richardson P."/>
            <person name="Rinaldi C."/>
            <person name="Ritland K."/>
            <person name="Rouze P."/>
            <person name="Ryaboy D."/>
            <person name="Schmutz J."/>
            <person name="Schrader J."/>
            <person name="Segerman B."/>
            <person name="Shin H."/>
            <person name="Siddiqui A."/>
            <person name="Sterky F."/>
            <person name="Terry A."/>
            <person name="Tsai C.J."/>
            <person name="Uberbacher E."/>
            <person name="Unneberg P."/>
            <person name="Vahala J."/>
            <person name="Wall K."/>
            <person name="Wessler S."/>
            <person name="Yang G."/>
            <person name="Yin T."/>
            <person name="Douglas C."/>
            <person name="Marra M."/>
            <person name="Sandberg G."/>
            <person name="Van de Peer Y."/>
            <person name="Rokhsar D."/>
        </authorList>
    </citation>
    <scope>NUCLEOTIDE SEQUENCE [LARGE SCALE GENOMIC DNA]</scope>
    <source>
        <strain>cv. Nisqually</strain>
    </source>
</reference>
<dbReference type="InParanoid" id="A4GYY2"/>
<gene>
    <name evidence="1" type="ordered locus">Poptr_cp096</name>
</gene>
<dbReference type="GeneID" id="4929766"/>
<dbReference type="AlphaFoldDB" id="A4GYY2"/>
<keyword evidence="1" id="KW-0150">Chloroplast</keyword>
<dbReference type="OrthoDB" id="10496149at2759"/>
<dbReference type="RefSeq" id="YP_001109573.1">
    <property type="nucleotide sequence ID" value="NC_009143.1"/>
</dbReference>
<dbReference type="KEGG" id="pop:4929766"/>
<protein>
    <submittedName>
        <fullName evidence="1">Uncharacterized protein</fullName>
    </submittedName>
</protein>
<geneLocation type="chloroplast" evidence="1"/>
<organism evidence="1">
    <name type="scientific">Populus trichocarpa</name>
    <name type="common">Western balsam poplar</name>
    <name type="synonym">Populus balsamifera subsp. trichocarpa</name>
    <dbReference type="NCBI Taxonomy" id="3694"/>
    <lineage>
        <taxon>Eukaryota</taxon>
        <taxon>Viridiplantae</taxon>
        <taxon>Streptophyta</taxon>
        <taxon>Embryophyta</taxon>
        <taxon>Tracheophyta</taxon>
        <taxon>Spermatophyta</taxon>
        <taxon>Magnoliopsida</taxon>
        <taxon>eudicotyledons</taxon>
        <taxon>Gunneridae</taxon>
        <taxon>Pentapetalae</taxon>
        <taxon>rosids</taxon>
        <taxon>fabids</taxon>
        <taxon>Malpighiales</taxon>
        <taxon>Salicaceae</taxon>
        <taxon>Saliceae</taxon>
        <taxon>Populus</taxon>
    </lineage>
</organism>
<name>A4GYY2_POPTR</name>
<proteinExistence type="predicted"/>
<evidence type="ECO:0000313" key="1">
    <source>
        <dbReference type="EMBL" id="ABO36777.1"/>
    </source>
</evidence>
<reference evidence="1" key="2">
    <citation type="submission" date="2007-03" db="EMBL/GenBank/DDBJ databases">
        <authorList>
            <consortium name="US DOE Joint Genome Institute (JGI-PGF)"/>
            <person name="Lucas S."/>
            <person name="Hammon N."/>
            <person name="Glavina del Rio T."/>
            <person name="Detter J."/>
            <person name="Dalin E."/>
            <person name="Tice H."/>
            <person name="Pitluck S."/>
            <person name="Tuskan G."/>
            <person name="Chapman J."/>
            <person name="Putnam N.H."/>
            <person name="Salamov A.A."/>
            <person name="Terry A."/>
            <person name="Grigoriev I.V."/>
            <person name="Rokhsar D."/>
        </authorList>
    </citation>
    <scope>NUCLEOTIDE SEQUENCE</scope>
</reference>
<sequence>MSNSIRDLGSNRYINIDSIRDLLLNWNKFGRGSRNLGDLLYLMNNEWGVCFEIVRPGTTPESMSSTGITQR</sequence>